<reference evidence="2" key="2">
    <citation type="submission" date="2020-05" db="UniProtKB">
        <authorList>
            <consortium name="EnsemblMetazoa"/>
        </authorList>
    </citation>
    <scope>IDENTIFICATION</scope>
    <source>
        <strain evidence="2">CM1001059</strain>
    </source>
</reference>
<name>A0A182TFR8_9DIPT</name>
<dbReference type="Proteomes" id="UP000075902">
    <property type="component" value="Unassembled WGS sequence"/>
</dbReference>
<organism evidence="2 3">
    <name type="scientific">Anopheles melas</name>
    <dbReference type="NCBI Taxonomy" id="34690"/>
    <lineage>
        <taxon>Eukaryota</taxon>
        <taxon>Metazoa</taxon>
        <taxon>Ecdysozoa</taxon>
        <taxon>Arthropoda</taxon>
        <taxon>Hexapoda</taxon>
        <taxon>Insecta</taxon>
        <taxon>Pterygota</taxon>
        <taxon>Neoptera</taxon>
        <taxon>Endopterygota</taxon>
        <taxon>Diptera</taxon>
        <taxon>Nematocera</taxon>
        <taxon>Culicoidea</taxon>
        <taxon>Culicidae</taxon>
        <taxon>Anophelinae</taxon>
        <taxon>Anopheles</taxon>
    </lineage>
</organism>
<proteinExistence type="predicted"/>
<dbReference type="AlphaFoldDB" id="A0A182TFR8"/>
<sequence length="291" mass="33192">MPAYAGFDSFGTSRRTAESLYYTAKEYDSAEESDYVRRAIFEDGPNTIFNRRYVDPWDMENYVYIRKQVMDPTSESEVPPSPAGEPIQSKFYYVPGELNGSGLECRDCSSAELIDPEFDPVARGEDLEGQSVVLLPEEEEALEGESQHHRQQHPMVDDERPSELEDELNAEDDEDEDGFYTERYDTVMDEDSIGGDEHVYSSYTGRFQLPEGVRGVYAIASSIRTVNRTGYTVFQTGPARTGYGDYFLHVAASPLREGKWWSFQQRSGLRGYRRLMQRCKEVPTISSGRVF</sequence>
<accession>A0A182TFR8</accession>
<reference evidence="3" key="1">
    <citation type="submission" date="2014-01" db="EMBL/GenBank/DDBJ databases">
        <title>The Genome Sequence of Anopheles melas CM1001059_A (V2).</title>
        <authorList>
            <consortium name="The Broad Institute Genomics Platform"/>
            <person name="Neafsey D.E."/>
            <person name="Besansky N."/>
            <person name="Howell P."/>
            <person name="Walton C."/>
            <person name="Young S.K."/>
            <person name="Zeng Q."/>
            <person name="Gargeya S."/>
            <person name="Fitzgerald M."/>
            <person name="Haas B."/>
            <person name="Abouelleil A."/>
            <person name="Allen A.W."/>
            <person name="Alvarado L."/>
            <person name="Arachchi H.M."/>
            <person name="Berlin A.M."/>
            <person name="Chapman S.B."/>
            <person name="Gainer-Dewar J."/>
            <person name="Goldberg J."/>
            <person name="Griggs A."/>
            <person name="Gujja S."/>
            <person name="Hansen M."/>
            <person name="Howarth C."/>
            <person name="Imamovic A."/>
            <person name="Ireland A."/>
            <person name="Larimer J."/>
            <person name="McCowan C."/>
            <person name="Murphy C."/>
            <person name="Pearson M."/>
            <person name="Poon T.W."/>
            <person name="Priest M."/>
            <person name="Roberts A."/>
            <person name="Saif S."/>
            <person name="Shea T."/>
            <person name="Sisk P."/>
            <person name="Sykes S."/>
            <person name="Wortman J."/>
            <person name="Nusbaum C."/>
            <person name="Birren B."/>
        </authorList>
    </citation>
    <scope>NUCLEOTIDE SEQUENCE [LARGE SCALE GENOMIC DNA]</scope>
    <source>
        <strain evidence="3">CM1001059</strain>
    </source>
</reference>
<evidence type="ECO:0000256" key="1">
    <source>
        <dbReference type="SAM" id="MobiDB-lite"/>
    </source>
</evidence>
<evidence type="ECO:0000313" key="3">
    <source>
        <dbReference type="Proteomes" id="UP000075902"/>
    </source>
</evidence>
<keyword evidence="3" id="KW-1185">Reference proteome</keyword>
<feature type="region of interest" description="Disordered" evidence="1">
    <location>
        <begin position="140"/>
        <end position="178"/>
    </location>
</feature>
<dbReference type="EnsemblMetazoa" id="AMEC001533-RA">
    <property type="protein sequence ID" value="AMEC001533-PA"/>
    <property type="gene ID" value="AMEC001533"/>
</dbReference>
<protein>
    <submittedName>
        <fullName evidence="2">Uncharacterized protein</fullName>
    </submittedName>
</protein>
<feature type="compositionally biased region" description="Acidic residues" evidence="1">
    <location>
        <begin position="164"/>
        <end position="178"/>
    </location>
</feature>
<evidence type="ECO:0000313" key="2">
    <source>
        <dbReference type="EnsemblMetazoa" id="AMEC001533-PA"/>
    </source>
</evidence>
<dbReference type="VEuPathDB" id="VectorBase:AMEC001533"/>